<gene>
    <name evidence="1" type="ORF">OLW01_13580</name>
</gene>
<dbReference type="PROSITE" id="PS00195">
    <property type="entry name" value="GLUTAREDOXIN_1"/>
    <property type="match status" value="1"/>
</dbReference>
<accession>A0ABY7ALI1</accession>
<keyword evidence="2" id="KW-1185">Reference proteome</keyword>
<dbReference type="Gene3D" id="3.40.30.10">
    <property type="entry name" value="Glutaredoxin"/>
    <property type="match status" value="1"/>
</dbReference>
<dbReference type="InterPro" id="IPR011767">
    <property type="entry name" value="GLR_AS"/>
</dbReference>
<reference evidence="1" key="1">
    <citation type="submission" date="2022-10" db="EMBL/GenBank/DDBJ databases">
        <title>Catenovulum adriacola sp. nov. isolated in the Harbour of Susak.</title>
        <authorList>
            <person name="Schoch T."/>
            <person name="Reich S.J."/>
            <person name="Stoeferle S."/>
            <person name="Flaiz M."/>
            <person name="Kazda M."/>
            <person name="Riedel C.U."/>
            <person name="Duerre P."/>
        </authorList>
    </citation>
    <scope>NUCLEOTIDE SEQUENCE</scope>
    <source>
        <strain evidence="1">TS8</strain>
    </source>
</reference>
<sequence>MHLKRQKANCFIMAGLLIFAQFFYVSYSAASEAKLIPNEAEYSAFLLNGWRAERPNVLVFKDPFCPYCIKAIPKLKQLTGYNVYVFWAPILGNSSQNRVDEIFNCERFASQIVLSAVQQRQSPECIKPQPALKQFQRQLNDKIVSNYKINAVPGFYIQGKNVSLNTLLSMQNKRPMINGVNIRWEKFKLMKHANFYDAKNLVMFIPSAKAQAISQLINQYQPEYLFLDNQLIEQNEDLLPCSAEDVDCLAVKKAEYKNKSAEFKLLMGRSILSDQAAIFNMSGKQIQ</sequence>
<evidence type="ECO:0000313" key="1">
    <source>
        <dbReference type="EMBL" id="WAJ70155.1"/>
    </source>
</evidence>
<name>A0ABY7ALI1_9ALTE</name>
<protein>
    <submittedName>
        <fullName evidence="1">Thioredoxin fold domain-containing protein</fullName>
    </submittedName>
</protein>
<organism evidence="1 2">
    <name type="scientific">Catenovulum adriaticum</name>
    <dbReference type="NCBI Taxonomy" id="2984846"/>
    <lineage>
        <taxon>Bacteria</taxon>
        <taxon>Pseudomonadati</taxon>
        <taxon>Pseudomonadota</taxon>
        <taxon>Gammaproteobacteria</taxon>
        <taxon>Alteromonadales</taxon>
        <taxon>Alteromonadaceae</taxon>
        <taxon>Catenovulum</taxon>
    </lineage>
</organism>
<dbReference type="Proteomes" id="UP001163726">
    <property type="component" value="Chromosome"/>
</dbReference>
<dbReference type="InterPro" id="IPR036249">
    <property type="entry name" value="Thioredoxin-like_sf"/>
</dbReference>
<dbReference type="EMBL" id="CP109965">
    <property type="protein sequence ID" value="WAJ70155.1"/>
    <property type="molecule type" value="Genomic_DNA"/>
</dbReference>
<dbReference type="SUPFAM" id="SSF52833">
    <property type="entry name" value="Thioredoxin-like"/>
    <property type="match status" value="1"/>
</dbReference>
<proteinExistence type="predicted"/>
<dbReference type="RefSeq" id="WP_268074458.1">
    <property type="nucleotide sequence ID" value="NZ_CP109965.1"/>
</dbReference>
<evidence type="ECO:0000313" key="2">
    <source>
        <dbReference type="Proteomes" id="UP001163726"/>
    </source>
</evidence>